<dbReference type="Pfam" id="PF01636">
    <property type="entry name" value="APH"/>
    <property type="match status" value="1"/>
</dbReference>
<feature type="domain" description="Aminoglycoside phosphotransferase" evidence="9">
    <location>
        <begin position="40"/>
        <end position="270"/>
    </location>
</feature>
<keyword evidence="2" id="KW-0963">Cytoplasm</keyword>
<dbReference type="GO" id="GO:0047992">
    <property type="term" value="F:hydroxylysine kinase activity"/>
    <property type="evidence" value="ECO:0007669"/>
    <property type="project" value="UniProtKB-EC"/>
</dbReference>
<proteinExistence type="predicted"/>
<dbReference type="Gene3D" id="3.90.1200.10">
    <property type="match status" value="1"/>
</dbReference>
<evidence type="ECO:0000256" key="8">
    <source>
        <dbReference type="ARBA" id="ARBA00040505"/>
    </source>
</evidence>
<evidence type="ECO:0000256" key="1">
    <source>
        <dbReference type="ARBA" id="ARBA00004496"/>
    </source>
</evidence>
<dbReference type="EMBL" id="SMUV01000047">
    <property type="protein sequence ID" value="TDK51398.1"/>
    <property type="molecule type" value="Genomic_DNA"/>
</dbReference>
<evidence type="ECO:0000256" key="3">
    <source>
        <dbReference type="ARBA" id="ARBA00022679"/>
    </source>
</evidence>
<keyword evidence="11" id="KW-1185">Reference proteome</keyword>
<protein>
    <recommendedName>
        <fullName evidence="8">Hydroxylysine kinase</fullName>
        <ecNumber evidence="7">2.7.1.81</ecNumber>
    </recommendedName>
</protein>
<evidence type="ECO:0000256" key="7">
    <source>
        <dbReference type="ARBA" id="ARBA00038873"/>
    </source>
</evidence>
<evidence type="ECO:0000259" key="9">
    <source>
        <dbReference type="Pfam" id="PF01636"/>
    </source>
</evidence>
<evidence type="ECO:0000256" key="4">
    <source>
        <dbReference type="ARBA" id="ARBA00022777"/>
    </source>
</evidence>
<keyword evidence="3 10" id="KW-0808">Transferase</keyword>
<name>A0A4R5VFL4_9RHOB</name>
<dbReference type="PANTHER" id="PTHR21064">
    <property type="entry name" value="AMINOGLYCOSIDE PHOSPHOTRANSFERASE DOMAIN-CONTAINING PROTEIN-RELATED"/>
    <property type="match status" value="1"/>
</dbReference>
<dbReference type="EC" id="2.7.1.81" evidence="7"/>
<dbReference type="RefSeq" id="WP_133358370.1">
    <property type="nucleotide sequence ID" value="NZ_SMUV01000047.1"/>
</dbReference>
<reference evidence="10 11" key="1">
    <citation type="submission" date="2019-03" db="EMBL/GenBank/DDBJ databases">
        <title>Ruegeria lutea sp. nov., a novel strain, isolated from marine sediment, the Masan Bay, South Korea.</title>
        <authorList>
            <person name="Kim J."/>
            <person name="Kim D.-Y."/>
            <person name="Lee S.-S."/>
        </authorList>
    </citation>
    <scope>NUCLEOTIDE SEQUENCE [LARGE SCALE GENOMIC DNA]</scope>
    <source>
        <strain evidence="10 11">318-1</strain>
    </source>
</reference>
<dbReference type="GO" id="GO:0008483">
    <property type="term" value="F:transaminase activity"/>
    <property type="evidence" value="ECO:0007669"/>
    <property type="project" value="UniProtKB-KW"/>
</dbReference>
<gene>
    <name evidence="10" type="ORF">E1832_03640</name>
</gene>
<evidence type="ECO:0000313" key="10">
    <source>
        <dbReference type="EMBL" id="TDK51398.1"/>
    </source>
</evidence>
<dbReference type="PANTHER" id="PTHR21064:SF1">
    <property type="entry name" value="HYDROXYLYSINE KINASE"/>
    <property type="match status" value="1"/>
</dbReference>
<evidence type="ECO:0000256" key="5">
    <source>
        <dbReference type="ARBA" id="ARBA00036820"/>
    </source>
</evidence>
<accession>A0A4R5VFL4</accession>
<comment type="subcellular location">
    <subcellularLocation>
        <location evidence="1">Cytoplasm</location>
    </subcellularLocation>
</comment>
<dbReference type="SUPFAM" id="SSF56112">
    <property type="entry name" value="Protein kinase-like (PK-like)"/>
    <property type="match status" value="1"/>
</dbReference>
<evidence type="ECO:0000256" key="2">
    <source>
        <dbReference type="ARBA" id="ARBA00022490"/>
    </source>
</evidence>
<dbReference type="GO" id="GO:0005737">
    <property type="term" value="C:cytoplasm"/>
    <property type="evidence" value="ECO:0007669"/>
    <property type="project" value="UniProtKB-SubCell"/>
</dbReference>
<keyword evidence="4" id="KW-0418">Kinase</keyword>
<comment type="caution">
    <text evidence="10">The sequence shown here is derived from an EMBL/GenBank/DDBJ whole genome shotgun (WGS) entry which is preliminary data.</text>
</comment>
<comment type="catalytic activity">
    <reaction evidence="5">
        <text>(5R)-5-hydroxy-L-lysine + GTP = (5R)-5-phosphooxy-L-lysine + GDP + H(+)</text>
        <dbReference type="Rhea" id="RHEA:19049"/>
        <dbReference type="ChEBI" id="CHEBI:15378"/>
        <dbReference type="ChEBI" id="CHEBI:37565"/>
        <dbReference type="ChEBI" id="CHEBI:57882"/>
        <dbReference type="ChEBI" id="CHEBI:58189"/>
        <dbReference type="ChEBI" id="CHEBI:58357"/>
        <dbReference type="EC" id="2.7.1.81"/>
    </reaction>
</comment>
<evidence type="ECO:0000313" key="11">
    <source>
        <dbReference type="Proteomes" id="UP000295301"/>
    </source>
</evidence>
<dbReference type="InterPro" id="IPR002575">
    <property type="entry name" value="Aminoglycoside_PTrfase"/>
</dbReference>
<keyword evidence="10" id="KW-0032">Aminotransferase</keyword>
<evidence type="ECO:0000256" key="6">
    <source>
        <dbReference type="ARBA" id="ARBA00037368"/>
    </source>
</evidence>
<dbReference type="OrthoDB" id="156345at2"/>
<dbReference type="InterPro" id="IPR011009">
    <property type="entry name" value="Kinase-like_dom_sf"/>
</dbReference>
<sequence length="343" mass="37515">MIATAQGVPDMLQTPPPSVDETEAACIARDFYGLSGDLLRLSSERDVNYCLSTGSGSRYLLKIANEKEPVEYTDLQVSVLRHLEKVAPDLPVPRNLPTLSGEFHAPRASGGRIRLLSFLEGSLLTAPPSDAAMRRSVADAGARLTRALSSLDADYGGPKLLWDLKNAACLAELTEAIESPRLRDRVERGISDFKDRVLPRLDGMRWQLVHGDLNPQNLLTSADGQRVVGILDFGDLVRTPLVCDVAVTASYQIDFTDPLRTAAEFVSAWHAEFPLQDAEIAILPDLIATRLITIITVASWRAARYPANAEYILRNVTNATKGLDTLCDLAPDELANALRKDLQ</sequence>
<comment type="function">
    <text evidence="6">Catalyzes the GTP-dependent phosphorylation of 5-hydroxy-L-lysine.</text>
</comment>
<organism evidence="10 11">
    <name type="scientific">Antarcticimicrobium luteum</name>
    <dbReference type="NCBI Taxonomy" id="2547397"/>
    <lineage>
        <taxon>Bacteria</taxon>
        <taxon>Pseudomonadati</taxon>
        <taxon>Pseudomonadota</taxon>
        <taxon>Alphaproteobacteria</taxon>
        <taxon>Rhodobacterales</taxon>
        <taxon>Paracoccaceae</taxon>
        <taxon>Antarcticimicrobium</taxon>
    </lineage>
</organism>
<dbReference type="InterPro" id="IPR050249">
    <property type="entry name" value="Pseudomonas-type_ThrB"/>
</dbReference>
<dbReference type="Proteomes" id="UP000295301">
    <property type="component" value="Unassembled WGS sequence"/>
</dbReference>
<dbReference type="AlphaFoldDB" id="A0A4R5VFL4"/>